<dbReference type="Pfam" id="PF01619">
    <property type="entry name" value="Pro_dh"/>
    <property type="match status" value="1"/>
</dbReference>
<accession>A0ABP7N7U1</accession>
<dbReference type="EMBL" id="BAABCP010000001">
    <property type="protein sequence ID" value="GAA3939069.1"/>
    <property type="molecule type" value="Genomic_DNA"/>
</dbReference>
<evidence type="ECO:0000256" key="4">
    <source>
        <dbReference type="ARBA" id="ARBA00023027"/>
    </source>
</evidence>
<dbReference type="Gene3D" id="3.20.20.220">
    <property type="match status" value="1"/>
</dbReference>
<name>A0ABP7N7U1_9MICO</name>
<dbReference type="SUPFAM" id="SSF53720">
    <property type="entry name" value="ALDH-like"/>
    <property type="match status" value="1"/>
</dbReference>
<dbReference type="Proteomes" id="UP001501591">
    <property type="component" value="Unassembled WGS sequence"/>
</dbReference>
<dbReference type="Gene3D" id="3.40.605.10">
    <property type="entry name" value="Aldehyde Dehydrogenase, Chain A, domain 1"/>
    <property type="match status" value="1"/>
</dbReference>
<dbReference type="PANTHER" id="PTHR42862">
    <property type="entry name" value="DELTA-1-PYRROLINE-5-CARBOXYLATE DEHYDROGENASE 1, ISOFORM A-RELATED"/>
    <property type="match status" value="1"/>
</dbReference>
<keyword evidence="3" id="KW-0560">Oxidoreductase</keyword>
<dbReference type="InterPro" id="IPR029041">
    <property type="entry name" value="FAD-linked_oxidoreductase-like"/>
</dbReference>
<reference evidence="10" key="1">
    <citation type="journal article" date="2019" name="Int. J. Syst. Evol. Microbiol.">
        <title>The Global Catalogue of Microorganisms (GCM) 10K type strain sequencing project: providing services to taxonomists for standard genome sequencing and annotation.</title>
        <authorList>
            <consortium name="The Broad Institute Genomics Platform"/>
            <consortium name="The Broad Institute Genome Sequencing Center for Infectious Disease"/>
            <person name="Wu L."/>
            <person name="Ma J."/>
        </authorList>
    </citation>
    <scope>NUCLEOTIDE SEQUENCE [LARGE SCALE GENOMIC DNA]</scope>
    <source>
        <strain evidence="10">JCM 17024</strain>
    </source>
</reference>
<dbReference type="SUPFAM" id="SSF51730">
    <property type="entry name" value="FAD-linked oxidoreductase"/>
    <property type="match status" value="1"/>
</dbReference>
<dbReference type="InterPro" id="IPR002872">
    <property type="entry name" value="Proline_DH_dom"/>
</dbReference>
<evidence type="ECO:0000259" key="7">
    <source>
        <dbReference type="Pfam" id="PF00171"/>
    </source>
</evidence>
<dbReference type="PIRSF" id="PIRSF000197">
    <property type="entry name" value="Bifunct_PutA"/>
    <property type="match status" value="1"/>
</dbReference>
<dbReference type="InterPro" id="IPR050485">
    <property type="entry name" value="Proline_metab_enzyme"/>
</dbReference>
<dbReference type="InterPro" id="IPR016162">
    <property type="entry name" value="Ald_DH_N"/>
</dbReference>
<feature type="domain" description="Proline dehydrogenase" evidence="8">
    <location>
        <begin position="154"/>
        <end position="438"/>
    </location>
</feature>
<sequence>MPEQPSVAPESRLEDAAVELARRWVQEHAGIPGDRAARRLAGVLRDPDGLAFTLGLVDGVLRPESMTAAAAALRRIAPLAPGFLPWHLRGAVRVGGGVSPVLPLPTVPLARRALREMLGHLVVDARPEKLGAALDRIRHASGADPDSPSHRPPRLNLTLLGEGVLGEAEAKRRLDGIHDLIRRDDVDHVSVKVSAIRSRLSLWAFDDVVDEVVDRLTPLYLTASRPSPGAKGPTFITLDMEEYRDLDLTIAVFTRILENPELAGLEAGIVLQTYLPDALPALRELTAWARDRVEHGGAPITVRLVKGENLAMEKADAVLHGWTPAPYGSMLDTDANHLRCLDAAFDPRSTAAVRIGVAGHNLFDTAYAWLLAGERGVRDAIEFEMLLGVAQAQATAVSRTVGPVLLYAPVVHPREFDVAIGYLVRRLEENASSSNFLSAAFDLATDPSLFERERLRFVDAVARAKDPSLRIGPRRTQDRTAPVHESVRPATRPRAETQDLTALVLDIARGGTDGGAEADPFLQTAVYSRQELAGSAAGAPGFSNTPDSDPALAANREWSRGVFARIDDPEASELGLATLRTARIDDERMLARAVTGVRDAASEWGSRPASERSDVLLRAAAALEGRRAELIEVAAIETGKTFAEGDAEVSEAVDFAKYYAAACRELDGVVGARFEPSRVSVVAPSWSSPVSIPAGGVLAALAAGSGVILKPAPLARRCAGVIAEALWQAGVPRDVLVLVDVDEDVLGRQLITHPDIDRVILTGSWDTAALFRSWRHDLPLLAQTSGKNSMIITPTADRDLAVDDLVHSAFGHAGQKCSAASLAILVGPVGRSQRFARQLVDAVRSLRVAWPADARAEVGPVIEKPQGKLAWALSQLEGDESWLIAPRSLDASGRLWSPGVRIGVQPGSRFHREEFFGPVLGIMHAGSLAEAIRMQNAVDYGLTAGLHTRDPDDLALWLDEVQAGNLYVNRGITGAVVQRQPFGGWKRSAVGPGAKAGGPNHLMGLGTWRSQPRGRSSSTLHLRGLDARISGLIESAQPALDFDAFEWLRQAALSDAVAWDREFGRVRDVSQLGVERNLLRYRPFPVTVRASADAGLQEVLRVVIAGVRSGADFFVSVPAGMPAGVRAELGALDVAVAVESDEEWIQRMQHRADLDESGAARTGRVRLIGGRDAVAALHSALADAVQGDPDLAVYADEVTSAGRIEMLPFLHEQAISITAHRFGFPDPWSTGVI</sequence>
<evidence type="ECO:0000313" key="9">
    <source>
        <dbReference type="EMBL" id="GAA3939069.1"/>
    </source>
</evidence>
<proteinExistence type="predicted"/>
<evidence type="ECO:0000256" key="2">
    <source>
        <dbReference type="ARBA" id="ARBA00012884"/>
    </source>
</evidence>
<dbReference type="InterPro" id="IPR016160">
    <property type="entry name" value="Ald_DH_CS_CYS"/>
</dbReference>
<evidence type="ECO:0000259" key="8">
    <source>
        <dbReference type="Pfam" id="PF01619"/>
    </source>
</evidence>
<feature type="region of interest" description="Disordered" evidence="6">
    <location>
        <begin position="471"/>
        <end position="493"/>
    </location>
</feature>
<evidence type="ECO:0000256" key="6">
    <source>
        <dbReference type="SAM" id="MobiDB-lite"/>
    </source>
</evidence>
<comment type="caution">
    <text evidence="9">The sequence shown here is derived from an EMBL/GenBank/DDBJ whole genome shotgun (WGS) entry which is preliminary data.</text>
</comment>
<protein>
    <recommendedName>
        <fullName evidence="2">L-glutamate gamma-semialdehyde dehydrogenase</fullName>
        <ecNumber evidence="2">1.2.1.88</ecNumber>
    </recommendedName>
</protein>
<dbReference type="PANTHER" id="PTHR42862:SF1">
    <property type="entry name" value="DELTA-1-PYRROLINE-5-CARBOXYLATE DEHYDROGENASE 2, ISOFORM A-RELATED"/>
    <property type="match status" value="1"/>
</dbReference>
<dbReference type="RefSeq" id="WP_344819055.1">
    <property type="nucleotide sequence ID" value="NZ_BAABCP010000001.1"/>
</dbReference>
<dbReference type="Gene3D" id="3.40.309.10">
    <property type="entry name" value="Aldehyde Dehydrogenase, Chain A, domain 2"/>
    <property type="match status" value="1"/>
</dbReference>
<comment type="catalytic activity">
    <reaction evidence="5">
        <text>L-glutamate 5-semialdehyde + NAD(+) + H2O = L-glutamate + NADH + 2 H(+)</text>
        <dbReference type="Rhea" id="RHEA:30235"/>
        <dbReference type="ChEBI" id="CHEBI:15377"/>
        <dbReference type="ChEBI" id="CHEBI:15378"/>
        <dbReference type="ChEBI" id="CHEBI:29985"/>
        <dbReference type="ChEBI" id="CHEBI:57540"/>
        <dbReference type="ChEBI" id="CHEBI:57945"/>
        <dbReference type="ChEBI" id="CHEBI:58066"/>
        <dbReference type="EC" id="1.2.1.88"/>
    </reaction>
</comment>
<feature type="domain" description="Aldehyde dehydrogenase" evidence="7">
    <location>
        <begin position="586"/>
        <end position="998"/>
    </location>
</feature>
<evidence type="ECO:0000256" key="3">
    <source>
        <dbReference type="ARBA" id="ARBA00023002"/>
    </source>
</evidence>
<dbReference type="InterPro" id="IPR025703">
    <property type="entry name" value="Bifunct_PutA"/>
</dbReference>
<gene>
    <name evidence="9" type="ORF">GCM10022383_16380</name>
</gene>
<dbReference type="InterPro" id="IPR016163">
    <property type="entry name" value="Ald_DH_C"/>
</dbReference>
<dbReference type="Pfam" id="PF00171">
    <property type="entry name" value="Aldedh"/>
    <property type="match status" value="1"/>
</dbReference>
<dbReference type="InterPro" id="IPR015590">
    <property type="entry name" value="Aldehyde_DH_dom"/>
</dbReference>
<keyword evidence="4" id="KW-0520">NAD</keyword>
<feature type="compositionally biased region" description="Basic and acidic residues" evidence="6">
    <location>
        <begin position="475"/>
        <end position="493"/>
    </location>
</feature>
<dbReference type="EC" id="1.2.1.88" evidence="2"/>
<comment type="pathway">
    <text evidence="1">Amino-acid degradation; L-proline degradation into L-glutamate; L-glutamate from L-proline: step 2/2.</text>
</comment>
<evidence type="ECO:0000256" key="1">
    <source>
        <dbReference type="ARBA" id="ARBA00004786"/>
    </source>
</evidence>
<keyword evidence="10" id="KW-1185">Reference proteome</keyword>
<evidence type="ECO:0000313" key="10">
    <source>
        <dbReference type="Proteomes" id="UP001501591"/>
    </source>
</evidence>
<evidence type="ECO:0000256" key="5">
    <source>
        <dbReference type="ARBA" id="ARBA00048142"/>
    </source>
</evidence>
<dbReference type="PROSITE" id="PS00070">
    <property type="entry name" value="ALDEHYDE_DEHYDR_CYS"/>
    <property type="match status" value="1"/>
</dbReference>
<dbReference type="InterPro" id="IPR016161">
    <property type="entry name" value="Ald_DH/histidinol_DH"/>
</dbReference>
<organism evidence="9 10">
    <name type="scientific">Microbacterium soli</name>
    <dbReference type="NCBI Taxonomy" id="446075"/>
    <lineage>
        <taxon>Bacteria</taxon>
        <taxon>Bacillati</taxon>
        <taxon>Actinomycetota</taxon>
        <taxon>Actinomycetes</taxon>
        <taxon>Micrococcales</taxon>
        <taxon>Microbacteriaceae</taxon>
        <taxon>Microbacterium</taxon>
    </lineage>
</organism>